<accession>A0ABX5QGY9</accession>
<keyword evidence="3" id="KW-1185">Reference proteome</keyword>
<dbReference type="InterPro" id="IPR039261">
    <property type="entry name" value="FNR_nucleotide-bd"/>
</dbReference>
<dbReference type="RefSeq" id="WP_128387181.1">
    <property type="nucleotide sequence ID" value="NZ_CP035037.1"/>
</dbReference>
<gene>
    <name evidence="2" type="ORF">Leucomu_10390</name>
</gene>
<dbReference type="InterPro" id="IPR007037">
    <property type="entry name" value="SIP_rossman_dom"/>
</dbReference>
<name>A0ABX5QGY9_9MICO</name>
<reference evidence="2 3" key="1">
    <citation type="submission" date="2019-01" db="EMBL/GenBank/DDBJ databases">
        <title>Leucobacter muris sp. nov. isolated from the nose of a laboratory mouse.</title>
        <authorList>
            <person name="Benga L."/>
            <person name="Sproeer C."/>
            <person name="Schumann P."/>
            <person name="Verbarg S."/>
            <person name="Bunk B."/>
            <person name="Engelhardt E."/>
            <person name="Benten P.M."/>
            <person name="Sager M."/>
        </authorList>
    </citation>
    <scope>NUCLEOTIDE SEQUENCE [LARGE SCALE GENOMIC DNA]</scope>
    <source>
        <strain evidence="2 3">DSM 101948</strain>
    </source>
</reference>
<evidence type="ECO:0000313" key="2">
    <source>
        <dbReference type="EMBL" id="QAB18273.1"/>
    </source>
</evidence>
<protein>
    <recommendedName>
        <fullName evidence="1">SIP-like Rossmann fold domain-containing protein</fullName>
    </recommendedName>
</protein>
<dbReference type="Pfam" id="PF04954">
    <property type="entry name" value="SIP"/>
    <property type="match status" value="1"/>
</dbReference>
<dbReference type="Gene3D" id="3.40.50.80">
    <property type="entry name" value="Nucleotide-binding domain of ferredoxin-NADP reductase (FNR) module"/>
    <property type="match status" value="1"/>
</dbReference>
<dbReference type="EMBL" id="CP035037">
    <property type="protein sequence ID" value="QAB18273.1"/>
    <property type="molecule type" value="Genomic_DNA"/>
</dbReference>
<organism evidence="2 3">
    <name type="scientific">Leucobacter muris</name>
    <dbReference type="NCBI Taxonomy" id="1935379"/>
    <lineage>
        <taxon>Bacteria</taxon>
        <taxon>Bacillati</taxon>
        <taxon>Actinomycetota</taxon>
        <taxon>Actinomycetes</taxon>
        <taxon>Micrococcales</taxon>
        <taxon>Microbacteriaceae</taxon>
        <taxon>Leucobacter</taxon>
    </lineage>
</organism>
<evidence type="ECO:0000259" key="1">
    <source>
        <dbReference type="Pfam" id="PF04954"/>
    </source>
</evidence>
<proteinExistence type="predicted"/>
<sequence>MDPDDSATTDPRTHADHDHGHIDCVLAAGDISDLPELRAWCASLPRHNYGQIFIEVFTPFQIQPLDTPHHVGVTWLCREERRPSTRPGIGVPRGQTLADAVDAWLSEWIRADPHSWHFMLWMGARSSSVMRSFWRRVEAEVDQLWSGEMSR</sequence>
<evidence type="ECO:0000313" key="3">
    <source>
        <dbReference type="Proteomes" id="UP000285768"/>
    </source>
</evidence>
<feature type="domain" description="SIP-like Rossmann fold" evidence="1">
    <location>
        <begin position="25"/>
        <end position="126"/>
    </location>
</feature>
<dbReference type="Proteomes" id="UP000285768">
    <property type="component" value="Chromosome"/>
</dbReference>